<reference evidence="2 3" key="2">
    <citation type="journal article" date="2010" name="Nucleic Acids Res.">
        <title>BeetleBase in 2010: revisions to provide comprehensive genomic information for Tribolium castaneum.</title>
        <authorList>
            <person name="Kim H.S."/>
            <person name="Murphy T."/>
            <person name="Xia J."/>
            <person name="Caragea D."/>
            <person name="Park Y."/>
            <person name="Beeman R.W."/>
            <person name="Lorenzen M.D."/>
            <person name="Butcher S."/>
            <person name="Manak J.R."/>
            <person name="Brown S.J."/>
        </authorList>
    </citation>
    <scope>GENOME REANNOTATION</scope>
    <source>
        <strain evidence="2 3">Georgia GA2</strain>
    </source>
</reference>
<dbReference type="GO" id="GO:0008757">
    <property type="term" value="F:S-adenosylmethionine-dependent methyltransferase activity"/>
    <property type="evidence" value="ECO:0007669"/>
    <property type="project" value="UniProtKB-ARBA"/>
</dbReference>
<feature type="domain" description="SET" evidence="1">
    <location>
        <begin position="46"/>
        <end position="259"/>
    </location>
</feature>
<dbReference type="GO" id="GO:0005634">
    <property type="term" value="C:nucleus"/>
    <property type="evidence" value="ECO:0000318"/>
    <property type="project" value="GO_Central"/>
</dbReference>
<dbReference type="CDD" id="cd20071">
    <property type="entry name" value="SET_SMYD"/>
    <property type="match status" value="1"/>
</dbReference>
<accession>D6WX50</accession>
<dbReference type="STRING" id="7070.D6WX50"/>
<evidence type="ECO:0000259" key="1">
    <source>
        <dbReference type="Pfam" id="PF00856"/>
    </source>
</evidence>
<dbReference type="Gene3D" id="6.10.140.2220">
    <property type="match status" value="1"/>
</dbReference>
<reference evidence="2 3" key="1">
    <citation type="journal article" date="2008" name="Nature">
        <title>The genome of the model beetle and pest Tribolium castaneum.</title>
        <authorList>
            <consortium name="Tribolium Genome Sequencing Consortium"/>
            <person name="Richards S."/>
            <person name="Gibbs R.A."/>
            <person name="Weinstock G.M."/>
            <person name="Brown S.J."/>
            <person name="Denell R."/>
            <person name="Beeman R.W."/>
            <person name="Gibbs R."/>
            <person name="Beeman R.W."/>
            <person name="Brown S.J."/>
            <person name="Bucher G."/>
            <person name="Friedrich M."/>
            <person name="Grimmelikhuijzen C.J."/>
            <person name="Klingler M."/>
            <person name="Lorenzen M."/>
            <person name="Richards S."/>
            <person name="Roth S."/>
            <person name="Schroder R."/>
            <person name="Tautz D."/>
            <person name="Zdobnov E.M."/>
            <person name="Muzny D."/>
            <person name="Gibbs R.A."/>
            <person name="Weinstock G.M."/>
            <person name="Attaway T."/>
            <person name="Bell S."/>
            <person name="Buhay C.J."/>
            <person name="Chandrabose M.N."/>
            <person name="Chavez D."/>
            <person name="Clerk-Blankenburg K.P."/>
            <person name="Cree A."/>
            <person name="Dao M."/>
            <person name="Davis C."/>
            <person name="Chacko J."/>
            <person name="Dinh H."/>
            <person name="Dugan-Rocha S."/>
            <person name="Fowler G."/>
            <person name="Garner T.T."/>
            <person name="Garnes J."/>
            <person name="Gnirke A."/>
            <person name="Hawes A."/>
            <person name="Hernandez J."/>
            <person name="Hines S."/>
            <person name="Holder M."/>
            <person name="Hume J."/>
            <person name="Jhangiani S.N."/>
            <person name="Joshi V."/>
            <person name="Khan Z.M."/>
            <person name="Jackson L."/>
            <person name="Kovar C."/>
            <person name="Kowis A."/>
            <person name="Lee S."/>
            <person name="Lewis L.R."/>
            <person name="Margolis J."/>
            <person name="Morgan M."/>
            <person name="Nazareth L.V."/>
            <person name="Nguyen N."/>
            <person name="Okwuonu G."/>
            <person name="Parker D."/>
            <person name="Richards S."/>
            <person name="Ruiz S.J."/>
            <person name="Santibanez J."/>
            <person name="Savard J."/>
            <person name="Scherer S.E."/>
            <person name="Schneider B."/>
            <person name="Sodergren E."/>
            <person name="Tautz D."/>
            <person name="Vattahil S."/>
            <person name="Villasana D."/>
            <person name="White C.S."/>
            <person name="Wright R."/>
            <person name="Park Y."/>
            <person name="Beeman R.W."/>
            <person name="Lord J."/>
            <person name="Oppert B."/>
            <person name="Lorenzen M."/>
            <person name="Brown S."/>
            <person name="Wang L."/>
            <person name="Savard J."/>
            <person name="Tautz D."/>
            <person name="Richards S."/>
            <person name="Weinstock G."/>
            <person name="Gibbs R.A."/>
            <person name="Liu Y."/>
            <person name="Worley K."/>
            <person name="Weinstock G."/>
            <person name="Elsik C.G."/>
            <person name="Reese J.T."/>
            <person name="Elhaik E."/>
            <person name="Landan G."/>
            <person name="Graur D."/>
            <person name="Arensburger P."/>
            <person name="Atkinson P."/>
            <person name="Beeman R.W."/>
            <person name="Beidler J."/>
            <person name="Brown S.J."/>
            <person name="Demuth J.P."/>
            <person name="Drury D.W."/>
            <person name="Du Y.Z."/>
            <person name="Fujiwara H."/>
            <person name="Lorenzen M."/>
            <person name="Maselli V."/>
            <person name="Osanai M."/>
            <person name="Park Y."/>
            <person name="Robertson H.M."/>
            <person name="Tu Z."/>
            <person name="Wang J.J."/>
            <person name="Wang S."/>
            <person name="Richards S."/>
            <person name="Song H."/>
            <person name="Zhang L."/>
            <person name="Sodergren E."/>
            <person name="Werner D."/>
            <person name="Stanke M."/>
            <person name="Morgenstern B."/>
            <person name="Solovyev V."/>
            <person name="Kosarev P."/>
            <person name="Brown G."/>
            <person name="Chen H.C."/>
            <person name="Ermolaeva O."/>
            <person name="Hlavina W."/>
            <person name="Kapustin Y."/>
            <person name="Kiryutin B."/>
            <person name="Kitts P."/>
            <person name="Maglott D."/>
            <person name="Pruitt K."/>
            <person name="Sapojnikov V."/>
            <person name="Souvorov A."/>
            <person name="Mackey A.J."/>
            <person name="Waterhouse R.M."/>
            <person name="Wyder S."/>
            <person name="Zdobnov E.M."/>
            <person name="Zdobnov E.M."/>
            <person name="Wyder S."/>
            <person name="Kriventseva E.V."/>
            <person name="Kadowaki T."/>
            <person name="Bork P."/>
            <person name="Aranda M."/>
            <person name="Bao R."/>
            <person name="Beermann A."/>
            <person name="Berns N."/>
            <person name="Bolognesi R."/>
            <person name="Bonneton F."/>
            <person name="Bopp D."/>
            <person name="Brown S.J."/>
            <person name="Bucher G."/>
            <person name="Butts T."/>
            <person name="Chaumot A."/>
            <person name="Denell R.E."/>
            <person name="Ferrier D.E."/>
            <person name="Friedrich M."/>
            <person name="Gordon C.M."/>
            <person name="Jindra M."/>
            <person name="Klingler M."/>
            <person name="Lan Q."/>
            <person name="Lattorff H.M."/>
            <person name="Laudet V."/>
            <person name="von Levetsow C."/>
            <person name="Liu Z."/>
            <person name="Lutz R."/>
            <person name="Lynch J.A."/>
            <person name="da Fonseca R.N."/>
            <person name="Posnien N."/>
            <person name="Reuter R."/>
            <person name="Roth S."/>
            <person name="Savard J."/>
            <person name="Schinko J.B."/>
            <person name="Schmitt C."/>
            <person name="Schoppmeier M."/>
            <person name="Schroder R."/>
            <person name="Shippy T.D."/>
            <person name="Simonnet F."/>
            <person name="Marques-Souza H."/>
            <person name="Tautz D."/>
            <person name="Tomoyasu Y."/>
            <person name="Trauner J."/>
            <person name="Van der Zee M."/>
            <person name="Vervoort M."/>
            <person name="Wittkopp N."/>
            <person name="Wimmer E.A."/>
            <person name="Yang X."/>
            <person name="Jones A.K."/>
            <person name="Sattelle D.B."/>
            <person name="Ebert P.R."/>
            <person name="Nelson D."/>
            <person name="Scott J.G."/>
            <person name="Beeman R.W."/>
            <person name="Muthukrishnan S."/>
            <person name="Kramer K.J."/>
            <person name="Arakane Y."/>
            <person name="Beeman R.W."/>
            <person name="Zhu Q."/>
            <person name="Hogenkamp D."/>
            <person name="Dixit R."/>
            <person name="Oppert B."/>
            <person name="Jiang H."/>
            <person name="Zou Z."/>
            <person name="Marshall J."/>
            <person name="Elpidina E."/>
            <person name="Vinokurov K."/>
            <person name="Oppert C."/>
            <person name="Zou Z."/>
            <person name="Evans J."/>
            <person name="Lu Z."/>
            <person name="Zhao P."/>
            <person name="Sumathipala N."/>
            <person name="Altincicek B."/>
            <person name="Vilcinskas A."/>
            <person name="Williams M."/>
            <person name="Hultmark D."/>
            <person name="Hetru C."/>
            <person name="Jiang H."/>
            <person name="Grimmelikhuijzen C.J."/>
            <person name="Hauser F."/>
            <person name="Cazzamali G."/>
            <person name="Williamson M."/>
            <person name="Park Y."/>
            <person name="Li B."/>
            <person name="Tanaka Y."/>
            <person name="Predel R."/>
            <person name="Neupert S."/>
            <person name="Schachtner J."/>
            <person name="Verleyen P."/>
            <person name="Raible F."/>
            <person name="Bork P."/>
            <person name="Friedrich M."/>
            <person name="Walden K.K."/>
            <person name="Robertson H.M."/>
            <person name="Angeli S."/>
            <person name="Foret S."/>
            <person name="Bucher G."/>
            <person name="Schuetz S."/>
            <person name="Maleszka R."/>
            <person name="Wimmer E.A."/>
            <person name="Beeman R.W."/>
            <person name="Lorenzen M."/>
            <person name="Tomoyasu Y."/>
            <person name="Miller S.C."/>
            <person name="Grossmann D."/>
            <person name="Bucher G."/>
        </authorList>
    </citation>
    <scope>NUCLEOTIDE SEQUENCE [LARGE SCALE GENOMIC DNA]</scope>
    <source>
        <strain evidence="2 3">Georgia GA2</strain>
    </source>
</reference>
<dbReference type="PANTHER" id="PTHR46455:SF2">
    <property type="entry name" value="AT24727P"/>
    <property type="match status" value="1"/>
</dbReference>
<dbReference type="SUPFAM" id="SSF82199">
    <property type="entry name" value="SET domain"/>
    <property type="match status" value="1"/>
</dbReference>
<dbReference type="Gene3D" id="1.10.220.160">
    <property type="match status" value="1"/>
</dbReference>
<dbReference type="InterPro" id="IPR046341">
    <property type="entry name" value="SET_dom_sf"/>
</dbReference>
<dbReference type="InterPro" id="IPR001214">
    <property type="entry name" value="SET_dom"/>
</dbReference>
<proteinExistence type="predicted"/>
<dbReference type="Pfam" id="PF00856">
    <property type="entry name" value="SET"/>
    <property type="match status" value="1"/>
</dbReference>
<dbReference type="GO" id="GO:0008170">
    <property type="term" value="F:N-methyltransferase activity"/>
    <property type="evidence" value="ECO:0007669"/>
    <property type="project" value="UniProtKB-ARBA"/>
</dbReference>
<protein>
    <submittedName>
        <fullName evidence="2">Protein msta, isoform B-like Protein</fullName>
    </submittedName>
</protein>
<name>D6WX50_TRICA</name>
<evidence type="ECO:0000313" key="3">
    <source>
        <dbReference type="Proteomes" id="UP000007266"/>
    </source>
</evidence>
<dbReference type="Proteomes" id="UP000007266">
    <property type="component" value="Linkage group 8"/>
</dbReference>
<dbReference type="AlphaFoldDB" id="D6WX50"/>
<dbReference type="InParanoid" id="D6WX50"/>
<dbReference type="GO" id="GO:0008276">
    <property type="term" value="F:protein methyltransferase activity"/>
    <property type="evidence" value="ECO:0007669"/>
    <property type="project" value="UniProtKB-ARBA"/>
</dbReference>
<organism evidence="2 3">
    <name type="scientific">Tribolium castaneum</name>
    <name type="common">Red flour beetle</name>
    <dbReference type="NCBI Taxonomy" id="7070"/>
    <lineage>
        <taxon>Eukaryota</taxon>
        <taxon>Metazoa</taxon>
        <taxon>Ecdysozoa</taxon>
        <taxon>Arthropoda</taxon>
        <taxon>Hexapoda</taxon>
        <taxon>Insecta</taxon>
        <taxon>Pterygota</taxon>
        <taxon>Neoptera</taxon>
        <taxon>Endopterygota</taxon>
        <taxon>Coleoptera</taxon>
        <taxon>Polyphaga</taxon>
        <taxon>Cucujiformia</taxon>
        <taxon>Tenebrionidae</taxon>
        <taxon>Tenebrionidae incertae sedis</taxon>
        <taxon>Tribolium</taxon>
    </lineage>
</organism>
<gene>
    <name evidence="2" type="primary">AUGUSTUS-3.0.2_05637</name>
    <name evidence="2" type="ORF">TcasGA2_TC005637</name>
</gene>
<dbReference type="InterPro" id="IPR053010">
    <property type="entry name" value="SET_SmydA-8"/>
</dbReference>
<evidence type="ECO:0000313" key="2">
    <source>
        <dbReference type="EMBL" id="EFA08043.2"/>
    </source>
</evidence>
<sequence length="477" mass="54148">MSKIPENNSVKSEQPISQTCCPGCLCNSEVKYEVCQTTKPHSIKSARNLSTGEVIFRELPLISGPRLDHKNDEKLCIGCCKLLSNENKIVCPNCSLPLCSLDCDGFSPRHDFECSVFKLGQFDQNFKYGALLPLRTLFLQKTNTVQWQKIFEQCDVDFVLNRNDEIEYLVQKFLTPLKKLEEETHQIILEDKSEETLGKIFNFLQSNTHHNKQLISFYPNASLLKHSCTPNTIFTTENFEITLRAISGVSEGTPLTCSYTDLFSGTHVRLKNLKKLNKTCFCARCTDPTEFGTFFSALKCMGTKQDPCGGNQLPVNPTNEETLWVCDKCKIELPHKQIVKFVKHLGGQVGKTLARKVSIEELEEFLGKLLMFLHPNHFYIFAVKNALVELYGEESLATKIQICEELIDIAGKFEDWGLRLGRLLHELFASKTSNLVENKNVEELATTIAKMRKIAQVHQDPDFLQIFLEDESKLASL</sequence>
<dbReference type="KEGG" id="tca:103314055"/>
<dbReference type="eggNOG" id="KOG2084">
    <property type="taxonomic scope" value="Eukaryota"/>
</dbReference>
<dbReference type="OrthoDB" id="3174329at2759"/>
<dbReference type="Gene3D" id="2.170.270.10">
    <property type="entry name" value="SET domain"/>
    <property type="match status" value="1"/>
</dbReference>
<keyword evidence="3" id="KW-1185">Reference proteome</keyword>
<dbReference type="PANTHER" id="PTHR46455">
    <property type="entry name" value="SET AND MYND DOMAIN CONTAINING, ARTHROPOD-SPECIFIC, MEMBER 4, ISOFORM A"/>
    <property type="match status" value="1"/>
</dbReference>
<dbReference type="EMBL" id="KQ971361">
    <property type="protein sequence ID" value="EFA08043.2"/>
    <property type="molecule type" value="Genomic_DNA"/>
</dbReference>
<dbReference type="HOGENOM" id="CLU_872477_0_0_1"/>